<sequence>MGCIRSKTCEFENSIQSKWIQDQHAYVEIHEITDISDSLVKFIATAEMPYHSAQPSLLAESSQPAESEEDPSYKTRETLPLHEPKSSEAAKDENRDSASPTTFIWLSFDAKVEIPVIIDISEAPVNICVAANVYEPPGMPTLLEAPECDSGMSNNIGQIQEQTDPEPEDDANTSSSLLLDLQNPDTGSDLCDGQGAEGASNSLVEPRSHISLSNYNLGEVLGYGSYGKVFLAEHKETKEVCAIKALKKTRIVEQKDLESVFKEKEILHTISCSEHPFLVSLYGTFQTDSHLFYAMEYLPGGDMFEFLTYGELEEQDVMFYSACVVLGLEALHQIGIVHRDLKLENLLMDRDGFVKIVDFGLSKNRFGYNDRTKTKCGTRACMAPEIYMNIGYGMAVDWWALGIAMYAMLMYELPFNNEDPFELAESILYDEIELPEYLSEDVCGVINELLVKDPEFRLGSGEAGADMVKEHPFFIDMDWKKLKDKKVRPPFVPANQGHLESLRQPECRAPALTLPSVELPSEHQEAFREFDFTPE</sequence>
<proteinExistence type="predicted"/>
<evidence type="ECO:0000256" key="4">
    <source>
        <dbReference type="ARBA" id="ARBA00022741"/>
    </source>
</evidence>
<evidence type="ECO:0000256" key="2">
    <source>
        <dbReference type="ARBA" id="ARBA00022553"/>
    </source>
</evidence>
<keyword evidence="5 12" id="KW-0418">Kinase</keyword>
<evidence type="ECO:0000256" key="8">
    <source>
        <dbReference type="SAM" id="MobiDB-lite"/>
    </source>
</evidence>
<keyword evidence="3" id="KW-0808">Transferase</keyword>
<evidence type="ECO:0000259" key="9">
    <source>
        <dbReference type="PROSITE" id="PS50011"/>
    </source>
</evidence>
<dbReference type="PaxDb" id="8355-A0A1L8HG32"/>
<keyword evidence="1" id="KW-0723">Serine/threonine-protein kinase</keyword>
<keyword evidence="2" id="KW-0597">Phosphoprotein</keyword>
<keyword evidence="6 7" id="KW-0067">ATP-binding</keyword>
<dbReference type="PROSITE" id="PS51285">
    <property type="entry name" value="AGC_KINASE_CTER"/>
    <property type="match status" value="1"/>
</dbReference>
<evidence type="ECO:0000313" key="12">
    <source>
        <dbReference type="RefSeq" id="XP_018102402.1"/>
    </source>
</evidence>
<evidence type="ECO:0000313" key="11">
    <source>
        <dbReference type="Proteomes" id="UP000186698"/>
    </source>
</evidence>
<dbReference type="InterPro" id="IPR011009">
    <property type="entry name" value="Kinase-like_dom_sf"/>
</dbReference>
<dbReference type="InterPro" id="IPR017441">
    <property type="entry name" value="Protein_kinase_ATP_BS"/>
</dbReference>
<dbReference type="SMART" id="SM00220">
    <property type="entry name" value="S_TKc"/>
    <property type="match status" value="1"/>
</dbReference>
<dbReference type="PROSITE" id="PS50011">
    <property type="entry name" value="PROTEIN_KINASE_DOM"/>
    <property type="match status" value="1"/>
</dbReference>
<dbReference type="InterPro" id="IPR000719">
    <property type="entry name" value="Prot_kinase_dom"/>
</dbReference>
<dbReference type="Bgee" id="108708322">
    <property type="expression patterns" value="Expressed in testis"/>
</dbReference>
<name>A0A1L8HG32_XENLA</name>
<dbReference type="Proteomes" id="UP000186698">
    <property type="component" value="Chromosome 2L"/>
</dbReference>
<evidence type="ECO:0000313" key="13">
    <source>
        <dbReference type="RefSeq" id="XP_018102404.1"/>
    </source>
</evidence>
<dbReference type="PANTHER" id="PTHR24351">
    <property type="entry name" value="RIBOSOMAL PROTEIN S6 KINASE"/>
    <property type="match status" value="1"/>
</dbReference>
<evidence type="ECO:0000256" key="3">
    <source>
        <dbReference type="ARBA" id="ARBA00022679"/>
    </source>
</evidence>
<dbReference type="Gene3D" id="1.10.510.10">
    <property type="entry name" value="Transferase(Phosphotransferase) domain 1"/>
    <property type="match status" value="1"/>
</dbReference>
<organism evidence="12">
    <name type="scientific">Xenopus laevis</name>
    <name type="common">African clawed frog</name>
    <dbReference type="NCBI Taxonomy" id="8355"/>
    <lineage>
        <taxon>Eukaryota</taxon>
        <taxon>Metazoa</taxon>
        <taxon>Chordata</taxon>
        <taxon>Craniata</taxon>
        <taxon>Vertebrata</taxon>
        <taxon>Euteleostomi</taxon>
        <taxon>Amphibia</taxon>
        <taxon>Batrachia</taxon>
        <taxon>Anura</taxon>
        <taxon>Pipoidea</taxon>
        <taxon>Pipidae</taxon>
        <taxon>Xenopodinae</taxon>
        <taxon>Xenopus</taxon>
        <taxon>Xenopus</taxon>
    </lineage>
</organism>
<accession>A0A1L8HG32</accession>
<dbReference type="Pfam" id="PF00069">
    <property type="entry name" value="Pkinase"/>
    <property type="match status" value="1"/>
</dbReference>
<feature type="domain" description="AGC-kinase C-terminal" evidence="10">
    <location>
        <begin position="475"/>
        <end position="535"/>
    </location>
</feature>
<evidence type="ECO:0000256" key="6">
    <source>
        <dbReference type="ARBA" id="ARBA00022840"/>
    </source>
</evidence>
<protein>
    <submittedName>
        <fullName evidence="12 13">Serine/threonine-protein kinase N2</fullName>
    </submittedName>
</protein>
<dbReference type="InterPro" id="IPR008271">
    <property type="entry name" value="Ser/Thr_kinase_AS"/>
</dbReference>
<feature type="region of interest" description="Disordered" evidence="8">
    <location>
        <begin position="54"/>
        <end position="96"/>
    </location>
</feature>
<feature type="compositionally biased region" description="Polar residues" evidence="8">
    <location>
        <begin position="54"/>
        <end position="65"/>
    </location>
</feature>
<dbReference type="PROSITE" id="PS00107">
    <property type="entry name" value="PROTEIN_KINASE_ATP"/>
    <property type="match status" value="1"/>
</dbReference>
<dbReference type="GO" id="GO:0005524">
    <property type="term" value="F:ATP binding"/>
    <property type="evidence" value="ECO:0007669"/>
    <property type="project" value="UniProtKB-UniRule"/>
</dbReference>
<dbReference type="AlphaFoldDB" id="A0A1L8HG32"/>
<feature type="region of interest" description="Disordered" evidence="8">
    <location>
        <begin position="151"/>
        <end position="175"/>
    </location>
</feature>
<feature type="binding site" evidence="7">
    <location>
        <position position="244"/>
    </location>
    <ligand>
        <name>ATP</name>
        <dbReference type="ChEBI" id="CHEBI:30616"/>
    </ligand>
</feature>
<dbReference type="STRING" id="8355.A0A1L8HG32"/>
<feature type="compositionally biased region" description="Basic and acidic residues" evidence="8">
    <location>
        <begin position="71"/>
        <end position="96"/>
    </location>
</feature>
<evidence type="ECO:0000256" key="7">
    <source>
        <dbReference type="PROSITE-ProRule" id="PRU10141"/>
    </source>
</evidence>
<dbReference type="SUPFAM" id="SSF56112">
    <property type="entry name" value="Protein kinase-like (PK-like)"/>
    <property type="match status" value="1"/>
</dbReference>
<feature type="compositionally biased region" description="Polar residues" evidence="8">
    <location>
        <begin position="151"/>
        <end position="162"/>
    </location>
</feature>
<dbReference type="GO" id="GO:0005634">
    <property type="term" value="C:nucleus"/>
    <property type="evidence" value="ECO:0000318"/>
    <property type="project" value="GO_Central"/>
</dbReference>
<reference evidence="12 13" key="1">
    <citation type="submission" date="2022-04" db="UniProtKB">
        <authorList>
            <consortium name="RefSeq"/>
        </authorList>
    </citation>
    <scope>IDENTIFICATION</scope>
    <source>
        <strain evidence="12 13">J_2021</strain>
        <tissue evidence="12 13">Erythrocytes</tissue>
    </source>
</reference>
<dbReference type="FunFam" id="1.10.510.10:FF:000210">
    <property type="entry name" value="Non-specific serine/threonine protein kinase"/>
    <property type="match status" value="1"/>
</dbReference>
<dbReference type="Gene3D" id="3.30.200.20">
    <property type="entry name" value="Phosphorylase Kinase, domain 1"/>
    <property type="match status" value="1"/>
</dbReference>
<dbReference type="OMA" id="NHIACIM"/>
<dbReference type="FunFam" id="3.30.200.20:FF:000474">
    <property type="entry name" value="Serine/threonine-protein kinase N2-like"/>
    <property type="match status" value="1"/>
</dbReference>
<dbReference type="KEGG" id="xla:108708322"/>
<keyword evidence="4 7" id="KW-0547">Nucleotide-binding</keyword>
<dbReference type="GeneID" id="108708322"/>
<evidence type="ECO:0000256" key="1">
    <source>
        <dbReference type="ARBA" id="ARBA00022527"/>
    </source>
</evidence>
<feature type="domain" description="Protein kinase" evidence="9">
    <location>
        <begin position="215"/>
        <end position="474"/>
    </location>
</feature>
<dbReference type="GO" id="GO:0004674">
    <property type="term" value="F:protein serine/threonine kinase activity"/>
    <property type="evidence" value="ECO:0000318"/>
    <property type="project" value="GO_Central"/>
</dbReference>
<dbReference type="GO" id="GO:0005737">
    <property type="term" value="C:cytoplasm"/>
    <property type="evidence" value="ECO:0000318"/>
    <property type="project" value="GO_Central"/>
</dbReference>
<evidence type="ECO:0000259" key="10">
    <source>
        <dbReference type="PROSITE" id="PS51285"/>
    </source>
</evidence>
<dbReference type="InterPro" id="IPR000961">
    <property type="entry name" value="AGC-kinase_C"/>
</dbReference>
<dbReference type="RefSeq" id="XP_018102402.1">
    <property type="nucleotide sequence ID" value="XM_018246913.2"/>
</dbReference>
<dbReference type="RefSeq" id="XP_018102404.1">
    <property type="nucleotide sequence ID" value="XM_018246915.2"/>
</dbReference>
<gene>
    <name evidence="12 13" type="primary">LOC108708322</name>
</gene>
<keyword evidence="11" id="KW-1185">Reference proteome</keyword>
<dbReference type="PROSITE" id="PS00108">
    <property type="entry name" value="PROTEIN_KINASE_ST"/>
    <property type="match status" value="1"/>
</dbReference>
<evidence type="ECO:0000256" key="5">
    <source>
        <dbReference type="ARBA" id="ARBA00022777"/>
    </source>
</evidence>